<keyword evidence="3" id="KW-1185">Reference proteome</keyword>
<dbReference type="RefSeq" id="WP_344102001.1">
    <property type="nucleotide sequence ID" value="NZ_BAAANL010000003.1"/>
</dbReference>
<evidence type="ECO:0000313" key="3">
    <source>
        <dbReference type="Proteomes" id="UP001501094"/>
    </source>
</evidence>
<feature type="compositionally biased region" description="Polar residues" evidence="1">
    <location>
        <begin position="57"/>
        <end position="74"/>
    </location>
</feature>
<feature type="compositionally biased region" description="Basic and acidic residues" evidence="1">
    <location>
        <begin position="82"/>
        <end position="92"/>
    </location>
</feature>
<comment type="caution">
    <text evidence="2">The sequence shown here is derived from an EMBL/GenBank/DDBJ whole genome shotgun (WGS) entry which is preliminary data.</text>
</comment>
<evidence type="ECO:0000256" key="1">
    <source>
        <dbReference type="SAM" id="MobiDB-lite"/>
    </source>
</evidence>
<reference evidence="3" key="1">
    <citation type="journal article" date="2019" name="Int. J. Syst. Evol. Microbiol.">
        <title>The Global Catalogue of Microorganisms (GCM) 10K type strain sequencing project: providing services to taxonomists for standard genome sequencing and annotation.</title>
        <authorList>
            <consortium name="The Broad Institute Genomics Platform"/>
            <consortium name="The Broad Institute Genome Sequencing Center for Infectious Disease"/>
            <person name="Wu L."/>
            <person name="Ma J."/>
        </authorList>
    </citation>
    <scope>NUCLEOTIDE SEQUENCE [LARGE SCALE GENOMIC DNA]</scope>
    <source>
        <strain evidence="3">JCM 14326</strain>
    </source>
</reference>
<organism evidence="2 3">
    <name type="scientific">Myceligenerans crystallogenes</name>
    <dbReference type="NCBI Taxonomy" id="316335"/>
    <lineage>
        <taxon>Bacteria</taxon>
        <taxon>Bacillati</taxon>
        <taxon>Actinomycetota</taxon>
        <taxon>Actinomycetes</taxon>
        <taxon>Micrococcales</taxon>
        <taxon>Promicromonosporaceae</taxon>
        <taxon>Myceligenerans</taxon>
    </lineage>
</organism>
<sequence>MIAALAVGRWIEDTTSWSLRRFVTTARQHRTITLNIDGNDFIAENPLPDDPAKPSKASRTTHTNGARQEESTITIGPILQDRALDAGGRDQT</sequence>
<name>A0ABP4ZPF8_9MICO</name>
<feature type="region of interest" description="Disordered" evidence="1">
    <location>
        <begin position="41"/>
        <end position="92"/>
    </location>
</feature>
<evidence type="ECO:0000313" key="2">
    <source>
        <dbReference type="EMBL" id="GAA1861628.1"/>
    </source>
</evidence>
<dbReference type="Proteomes" id="UP001501094">
    <property type="component" value="Unassembled WGS sequence"/>
</dbReference>
<gene>
    <name evidence="2" type="ORF">GCM10009751_19180</name>
</gene>
<dbReference type="EMBL" id="BAAANL010000003">
    <property type="protein sequence ID" value="GAA1861628.1"/>
    <property type="molecule type" value="Genomic_DNA"/>
</dbReference>
<proteinExistence type="predicted"/>
<protein>
    <submittedName>
        <fullName evidence="2">Uncharacterized protein</fullName>
    </submittedName>
</protein>
<accession>A0ABP4ZPF8</accession>